<dbReference type="Proteomes" id="UP000026961">
    <property type="component" value="Chromosome 11"/>
</dbReference>
<protein>
    <submittedName>
        <fullName evidence="2">Uncharacterized protein</fullName>
    </submittedName>
</protein>
<dbReference type="EnsemblPlants" id="OGLUM11G21460.1">
    <property type="protein sequence ID" value="OGLUM11G21460.1"/>
    <property type="gene ID" value="OGLUM11G21460"/>
</dbReference>
<name>A0A0E0BLZ0_9ORYZ</name>
<accession>A0A0E0BLZ0</accession>
<feature type="region of interest" description="Disordered" evidence="1">
    <location>
        <begin position="41"/>
        <end position="63"/>
    </location>
</feature>
<proteinExistence type="predicted"/>
<evidence type="ECO:0000313" key="2">
    <source>
        <dbReference type="EnsemblPlants" id="OGLUM11G21460.1"/>
    </source>
</evidence>
<reference evidence="2" key="1">
    <citation type="submission" date="2015-04" db="UniProtKB">
        <authorList>
            <consortium name="EnsemblPlants"/>
        </authorList>
    </citation>
    <scope>IDENTIFICATION</scope>
</reference>
<keyword evidence="3" id="KW-1185">Reference proteome</keyword>
<reference evidence="2" key="2">
    <citation type="submission" date="2018-05" db="EMBL/GenBank/DDBJ databases">
        <title>OgluRS3 (Oryza glumaepatula Reference Sequence Version 3).</title>
        <authorList>
            <person name="Zhang J."/>
            <person name="Kudrna D."/>
            <person name="Lee S."/>
            <person name="Talag J."/>
            <person name="Welchert J."/>
            <person name="Wing R.A."/>
        </authorList>
    </citation>
    <scope>NUCLEOTIDE SEQUENCE [LARGE SCALE GENOMIC DNA]</scope>
</reference>
<evidence type="ECO:0000256" key="1">
    <source>
        <dbReference type="SAM" id="MobiDB-lite"/>
    </source>
</evidence>
<dbReference type="Gramene" id="OGLUM11G21460.1">
    <property type="protein sequence ID" value="OGLUM11G21460.1"/>
    <property type="gene ID" value="OGLUM11G21460"/>
</dbReference>
<dbReference type="AlphaFoldDB" id="A0A0E0BLZ0"/>
<evidence type="ECO:0000313" key="3">
    <source>
        <dbReference type="Proteomes" id="UP000026961"/>
    </source>
</evidence>
<dbReference type="HOGENOM" id="CLU_2889459_0_0_1"/>
<organism evidence="2">
    <name type="scientific">Oryza glumipatula</name>
    <dbReference type="NCBI Taxonomy" id="40148"/>
    <lineage>
        <taxon>Eukaryota</taxon>
        <taxon>Viridiplantae</taxon>
        <taxon>Streptophyta</taxon>
        <taxon>Embryophyta</taxon>
        <taxon>Tracheophyta</taxon>
        <taxon>Spermatophyta</taxon>
        <taxon>Magnoliopsida</taxon>
        <taxon>Liliopsida</taxon>
        <taxon>Poales</taxon>
        <taxon>Poaceae</taxon>
        <taxon>BOP clade</taxon>
        <taxon>Oryzoideae</taxon>
        <taxon>Oryzeae</taxon>
        <taxon>Oryzinae</taxon>
        <taxon>Oryza</taxon>
    </lineage>
</organism>
<sequence length="63" mass="6367">MALWGGLGQAATVAQLVGADIGGLITMIMQVAMTAAVGGAASHFGSRGQSREGARARPLRRLC</sequence>